<dbReference type="InterPro" id="IPR009828">
    <property type="entry name" value="CYRIA/CYRIB_Rac1-bd"/>
</dbReference>
<evidence type="ECO:0000259" key="2">
    <source>
        <dbReference type="Pfam" id="PF07159"/>
    </source>
</evidence>
<name>A0A0L0HKR9_SPIPD</name>
<sequence length="1260" mass="141719">MTPAAPDPDSYLSRLSSLSCPIDSPLVAAAPVAVAIGGSIHDVNLADSSIYAPDATAEKGLAQTVAYAVKEAGYLAKMNALLEEGQKLLASLYSYRSCSRAIPQVQSNEQANRLEIYQRTYEVLQPEVDKMQKFMAFRDAAIAGVTDVFAEMVPEMRDRDFFPSADFLETCAQVLDMFVVMDAMKNIKGSMNNDFSMYRRAVQSANRNVSEDDTIMQHKLYSFLANQDQYSSELKNSLSKLSSTYEDIITDMIENCADRIESGQYLLPKTKYMYYRAISFGLYLLDKEGEEHDITRRKKFKLDRFGKILKACPVVPLFADQYVSLSTIYSKAPHLSNTKWEEAEEAGKANLARSYSLVNHIDVARAEYIEYVALFKRTINALRPSDGTNAAIPQEHCTTVYNIVLQGLKTLAQCTTAVLEQSAWKYANPVNPQIARHIPNEALSYELAVRFNYSAEEKRALIEYIAMIKNLSSMLLSLDRAFLVAINHQIYMDVQDFARNHISDFFVHASKKKRPVAAIIKHLRDIAFDGPPWDDDAAGRGKKDTKSSAGDTHDSAPRANPLAPSLLQIVRLVLNSCFNEKAKGMKGGLMREKDFKDSQANEVQEFLNRSRMYLPMLDLEGTVRQLSDLSDLWFKEFYLELSKKVQFPISMSLPWILTEYILHSNDAEMIQYVFYPFELYNDAAYRTLYHLKSKFIYDEINAEVSLCFDQLIFKLSEKIFLHYKKAASCIVLAADLKTETDLAHMGLVLEAYDGILAQKNYQLLGRSLNMWEPIGQWMNHHLRKSIDTAICRYEGSDLTYITDLDTLLRSARMTHQLLSRRIILDNFDDMLAEVDESVSIAAVNGRIISHTLNQLVNDFIPNYCFNSVTNRFLRGPVAFVPEASRHSFPKAPPIYLYGSKALSVAFSAQNALLKEFIGEPHFKTITRWTGKHGVPVIITELSKHIDSIVKNTMTAYIGVISKGTPQTMKLPLFEYGTAGTFEYFAAHLKPLITYPALKSDVLQAFREAGNTVLTVKFLEDVLAIDGPFQDMQTLDFVPQAPDSRATAYSKLRDFDEVFESHNYATPYRTWVERTDVLYAPSPPKALMSPFLEHLRETLDSVADEWQADGHLENPRAFFRIWSALQFTFCVPSVGEGRLVRELFGEGLSWAGCTFIHLLNQTDVYTAFDFNNHCLSVQRADRKAAHLTFGFGQYGGAIGVTGANEKAAGTPDSASLSPTSATAATAIGLRQDVVQFLESASFYQNVNEEVFATLMGMEAVA</sequence>
<dbReference type="EMBL" id="KQ257454">
    <property type="protein sequence ID" value="KND01692.1"/>
    <property type="molecule type" value="Genomic_DNA"/>
</dbReference>
<dbReference type="OMA" id="DQPNRVE"/>
<dbReference type="GeneID" id="27686998"/>
<dbReference type="GO" id="GO:0030833">
    <property type="term" value="P:regulation of actin filament polymerization"/>
    <property type="evidence" value="ECO:0007669"/>
    <property type="project" value="InterPro"/>
</dbReference>
<dbReference type="InterPro" id="IPR008081">
    <property type="entry name" value="Cytoplasmic_FMR1-int"/>
</dbReference>
<evidence type="ECO:0000313" key="3">
    <source>
        <dbReference type="EMBL" id="KND01692.1"/>
    </source>
</evidence>
<dbReference type="OrthoDB" id="10265867at2759"/>
<dbReference type="VEuPathDB" id="FungiDB:SPPG_03487"/>
<dbReference type="RefSeq" id="XP_016609731.1">
    <property type="nucleotide sequence ID" value="XM_016751750.1"/>
</dbReference>
<dbReference type="PANTHER" id="PTHR12195">
    <property type="entry name" value="CYTOPLASMIC FMR1-INTERACTING PROTEIN-RELATED"/>
    <property type="match status" value="1"/>
</dbReference>
<dbReference type="GO" id="GO:0005737">
    <property type="term" value="C:cytoplasm"/>
    <property type="evidence" value="ECO:0007669"/>
    <property type="project" value="UniProtKB-ARBA"/>
</dbReference>
<gene>
    <name evidence="3" type="ORF">SPPG_03487</name>
</gene>
<keyword evidence="4" id="KW-1185">Reference proteome</keyword>
<organism evidence="3 4">
    <name type="scientific">Spizellomyces punctatus (strain DAOM BR117)</name>
    <dbReference type="NCBI Taxonomy" id="645134"/>
    <lineage>
        <taxon>Eukaryota</taxon>
        <taxon>Fungi</taxon>
        <taxon>Fungi incertae sedis</taxon>
        <taxon>Chytridiomycota</taxon>
        <taxon>Chytridiomycota incertae sedis</taxon>
        <taxon>Chytridiomycetes</taxon>
        <taxon>Spizellomycetales</taxon>
        <taxon>Spizellomycetaceae</taxon>
        <taxon>Spizellomyces</taxon>
    </lineage>
</organism>
<feature type="domain" description="CYRIA/CYRIB Rac1 binding" evidence="2">
    <location>
        <begin position="71"/>
        <end position="240"/>
    </location>
</feature>
<dbReference type="AlphaFoldDB" id="A0A0L0HKR9"/>
<proteinExistence type="predicted"/>
<dbReference type="STRING" id="645134.A0A0L0HKR9"/>
<evidence type="ECO:0000313" key="4">
    <source>
        <dbReference type="Proteomes" id="UP000053201"/>
    </source>
</evidence>
<protein>
    <recommendedName>
        <fullName evidence="2">CYRIA/CYRIB Rac1 binding domain-containing protein</fullName>
    </recommendedName>
</protein>
<feature type="region of interest" description="Disordered" evidence="1">
    <location>
        <begin position="534"/>
        <end position="560"/>
    </location>
</feature>
<feature type="compositionally biased region" description="Basic and acidic residues" evidence="1">
    <location>
        <begin position="537"/>
        <end position="556"/>
    </location>
</feature>
<dbReference type="PIRSF" id="PIRSF008153">
    <property type="entry name" value="FMR1_interacting"/>
    <property type="match status" value="1"/>
</dbReference>
<dbReference type="Proteomes" id="UP000053201">
    <property type="component" value="Unassembled WGS sequence"/>
</dbReference>
<evidence type="ECO:0000256" key="1">
    <source>
        <dbReference type="SAM" id="MobiDB-lite"/>
    </source>
</evidence>
<dbReference type="InParanoid" id="A0A0L0HKR9"/>
<dbReference type="GO" id="GO:0031267">
    <property type="term" value="F:small GTPase binding"/>
    <property type="evidence" value="ECO:0007669"/>
    <property type="project" value="InterPro"/>
</dbReference>
<dbReference type="PRINTS" id="PR01698">
    <property type="entry name" value="CYTOFMRPINTP"/>
</dbReference>
<dbReference type="eggNOG" id="KOG3534">
    <property type="taxonomic scope" value="Eukaryota"/>
</dbReference>
<reference evidence="3 4" key="1">
    <citation type="submission" date="2009-08" db="EMBL/GenBank/DDBJ databases">
        <title>The Genome Sequence of Spizellomyces punctatus strain DAOM BR117.</title>
        <authorList>
            <consortium name="The Broad Institute Genome Sequencing Platform"/>
            <person name="Russ C."/>
            <person name="Cuomo C."/>
            <person name="Shea T."/>
            <person name="Young S.K."/>
            <person name="Zeng Q."/>
            <person name="Koehrsen M."/>
            <person name="Haas B."/>
            <person name="Borodovsky M."/>
            <person name="Guigo R."/>
            <person name="Alvarado L."/>
            <person name="Berlin A."/>
            <person name="Bochicchio J."/>
            <person name="Borenstein D."/>
            <person name="Chapman S."/>
            <person name="Chen Z."/>
            <person name="Engels R."/>
            <person name="Freedman E."/>
            <person name="Gellesch M."/>
            <person name="Goldberg J."/>
            <person name="Griggs A."/>
            <person name="Gujja S."/>
            <person name="Heiman D."/>
            <person name="Hepburn T."/>
            <person name="Howarth C."/>
            <person name="Jen D."/>
            <person name="Larson L."/>
            <person name="Lewis B."/>
            <person name="Mehta T."/>
            <person name="Park D."/>
            <person name="Pearson M."/>
            <person name="Roberts A."/>
            <person name="Saif S."/>
            <person name="Shenoy N."/>
            <person name="Sisk P."/>
            <person name="Stolte C."/>
            <person name="Sykes S."/>
            <person name="Thomson T."/>
            <person name="Walk T."/>
            <person name="White J."/>
            <person name="Yandava C."/>
            <person name="Burger G."/>
            <person name="Gray M.W."/>
            <person name="Holland P.W.H."/>
            <person name="King N."/>
            <person name="Lang F.B.F."/>
            <person name="Roger A.J."/>
            <person name="Ruiz-Trillo I."/>
            <person name="Lander E."/>
            <person name="Nusbaum C."/>
        </authorList>
    </citation>
    <scope>NUCLEOTIDE SEQUENCE [LARGE SCALE GENOMIC DNA]</scope>
    <source>
        <strain evidence="3 4">DAOM BR117</strain>
    </source>
</reference>
<dbReference type="Pfam" id="PF05994">
    <property type="entry name" value="FragX_IP"/>
    <property type="match status" value="1"/>
</dbReference>
<dbReference type="Pfam" id="PF07159">
    <property type="entry name" value="CYRIA-B_Rac1-bd"/>
    <property type="match status" value="1"/>
</dbReference>
<accession>A0A0L0HKR9</accession>